<dbReference type="PANTHER" id="PTHR14614">
    <property type="entry name" value="HEPATOCELLULAR CARCINOMA-ASSOCIATED ANTIGEN"/>
    <property type="match status" value="1"/>
</dbReference>
<dbReference type="InterPro" id="IPR029063">
    <property type="entry name" value="SAM-dependent_MTases_sf"/>
</dbReference>
<evidence type="ECO:0000256" key="3">
    <source>
        <dbReference type="ARBA" id="ARBA00022679"/>
    </source>
</evidence>
<keyword evidence="2 5" id="KW-0489">Methyltransferase</keyword>
<proteinExistence type="inferred from homology"/>
<keyword evidence="8" id="KW-1185">Reference proteome</keyword>
<dbReference type="EC" id="2.1.1.-" evidence="5"/>
<accession>A0A9W8X9E9</accession>
<feature type="binding site" evidence="5">
    <location>
        <begin position="81"/>
        <end position="83"/>
    </location>
    <ligand>
        <name>S-adenosyl-L-methionine</name>
        <dbReference type="ChEBI" id="CHEBI:59789"/>
    </ligand>
</feature>
<dbReference type="HAMAP" id="MF_03223">
    <property type="entry name" value="Methyltr_EFM7"/>
    <property type="match status" value="1"/>
</dbReference>
<dbReference type="GO" id="GO:0016279">
    <property type="term" value="F:protein-lysine N-methyltransferase activity"/>
    <property type="evidence" value="ECO:0007669"/>
    <property type="project" value="UniProtKB-UniRule"/>
</dbReference>
<dbReference type="Pfam" id="PF10294">
    <property type="entry name" value="Methyltransf_16"/>
    <property type="match status" value="1"/>
</dbReference>
<evidence type="ECO:0000256" key="2">
    <source>
        <dbReference type="ARBA" id="ARBA00022603"/>
    </source>
</evidence>
<comment type="function">
    <text evidence="5">S-adenosyl-L-methionine-dependent protein methyltransferase that trimethylates the N-terminal glycine 'Gly-2' of elongation factor 1-alpha, before also catalyzing the mono- and dimethylation of 'Lys-3'.</text>
</comment>
<name>A0A9W8X9E9_9PLEO</name>
<reference evidence="7" key="1">
    <citation type="submission" date="2022-10" db="EMBL/GenBank/DDBJ databases">
        <title>Tapping the CABI collections for fungal endophytes: first genome assemblies for Collariella, Neodidymelliopsis, Ascochyta clinopodiicola, Didymella pomorum, Didymosphaeria variabile, Neocosmospora piperis and Neocucurbitaria cava.</title>
        <authorList>
            <person name="Hill R."/>
        </authorList>
    </citation>
    <scope>NUCLEOTIDE SEQUENCE</scope>
    <source>
        <strain evidence="7">IMI 360193</strain>
    </source>
</reference>
<evidence type="ECO:0000256" key="4">
    <source>
        <dbReference type="ARBA" id="ARBA00022691"/>
    </source>
</evidence>
<gene>
    <name evidence="5 7" type="primary">EFM7</name>
    <name evidence="7" type="ORF">N0V87_000337</name>
</gene>
<feature type="region of interest" description="Disordered" evidence="6">
    <location>
        <begin position="343"/>
        <end position="368"/>
    </location>
</feature>
<protein>
    <recommendedName>
        <fullName evidence="5">Protein N-terminal and lysine N-methyltransferase EFM7</fullName>
        <ecNumber evidence="5">2.1.1.-</ecNumber>
    </recommendedName>
    <alternativeName>
        <fullName evidence="5">Elongation factor methyltransferase 7</fullName>
    </alternativeName>
</protein>
<feature type="compositionally biased region" description="Basic and acidic residues" evidence="6">
    <location>
        <begin position="346"/>
        <end position="362"/>
    </location>
</feature>
<dbReference type="EMBL" id="JAPEUV010000002">
    <property type="protein sequence ID" value="KAJ4343570.1"/>
    <property type="molecule type" value="Genomic_DNA"/>
</dbReference>
<comment type="caution">
    <text evidence="7">The sequence shown here is derived from an EMBL/GenBank/DDBJ whole genome shotgun (WGS) entry which is preliminary data.</text>
</comment>
<feature type="binding site" evidence="5">
    <location>
        <position position="136"/>
    </location>
    <ligand>
        <name>S-adenosyl-L-methionine</name>
        <dbReference type="ChEBI" id="CHEBI:59789"/>
    </ligand>
</feature>
<dbReference type="Proteomes" id="UP001140562">
    <property type="component" value="Unassembled WGS sequence"/>
</dbReference>
<dbReference type="Gene3D" id="3.40.50.150">
    <property type="entry name" value="Vaccinia Virus protein VP39"/>
    <property type="match status" value="1"/>
</dbReference>
<keyword evidence="3 5" id="KW-0808">Transferase</keyword>
<evidence type="ECO:0000256" key="5">
    <source>
        <dbReference type="HAMAP-Rule" id="MF_03223"/>
    </source>
</evidence>
<dbReference type="SUPFAM" id="SSF53335">
    <property type="entry name" value="S-adenosyl-L-methionine-dependent methyltransferases"/>
    <property type="match status" value="1"/>
</dbReference>
<dbReference type="InterPro" id="IPR025784">
    <property type="entry name" value="EFM7"/>
</dbReference>
<evidence type="ECO:0000313" key="7">
    <source>
        <dbReference type="EMBL" id="KAJ4343570.1"/>
    </source>
</evidence>
<dbReference type="PROSITE" id="PS51560">
    <property type="entry name" value="SAM_MT_NNT1"/>
    <property type="match status" value="1"/>
</dbReference>
<keyword evidence="4 5" id="KW-0949">S-adenosyl-L-methionine</keyword>
<dbReference type="GO" id="GO:0071885">
    <property type="term" value="F:N-terminal protein N-methyltransferase activity"/>
    <property type="evidence" value="ECO:0007669"/>
    <property type="project" value="UniProtKB-UniRule"/>
</dbReference>
<comment type="subcellular location">
    <subcellularLocation>
        <location evidence="5">Cytoplasm</location>
    </subcellularLocation>
</comment>
<feature type="binding site" evidence="5">
    <location>
        <position position="159"/>
    </location>
    <ligand>
        <name>S-adenosyl-L-methionine</name>
        <dbReference type="ChEBI" id="CHEBI:59789"/>
    </ligand>
</feature>
<dbReference type="InterPro" id="IPR019410">
    <property type="entry name" value="Methyltransf_16"/>
</dbReference>
<keyword evidence="1 5" id="KW-0963">Cytoplasm</keyword>
<dbReference type="GO" id="GO:0032259">
    <property type="term" value="P:methylation"/>
    <property type="evidence" value="ECO:0007669"/>
    <property type="project" value="UniProtKB-KW"/>
</dbReference>
<feature type="binding site" evidence="5">
    <location>
        <position position="54"/>
    </location>
    <ligand>
        <name>S-adenosyl-L-methionine</name>
        <dbReference type="ChEBI" id="CHEBI:59789"/>
    </ligand>
</feature>
<comment type="similarity">
    <text evidence="5">Belongs to the class I-like SAM-binding methyltransferase superfamily. EFM7 family.</text>
</comment>
<dbReference type="OrthoDB" id="46564at2759"/>
<dbReference type="AlphaFoldDB" id="A0A9W8X9E9"/>
<evidence type="ECO:0000256" key="6">
    <source>
        <dbReference type="SAM" id="MobiDB-lite"/>
    </source>
</evidence>
<dbReference type="GO" id="GO:0005737">
    <property type="term" value="C:cytoplasm"/>
    <property type="evidence" value="ECO:0007669"/>
    <property type="project" value="UniProtKB-SubCell"/>
</dbReference>
<sequence length="453" mass="50945">MSSDDEGGLDLFQEPADYFKPEKEATFATHKLLSGKDFTVRLVGHNPLWGHFLWNAGRTISDYLEEHADELVKGKSVLELGAGAGLPSLVCAINGASQVVVTDYPDADLIENLRYNIDHCDLLPTPRKIAAEGYLWGASTETVTGHLTNDAVFDVLILADLLFNHSEHAKLIKTVELTLKKASTSKAYVFFTPYRPWLLEKDLAFFDLAREAGFTVVKTLEKVMDKVMFEEDPGDELLRRTVPFARAAILYYPPFSSVVQRTVSAPIPALLDDEEVVISLATDIAYYHAPDDISESELGSLLMEILSCRNREGVHGDAMDMKVAQFYHLALWKVQRYRQHYVPRSEQNEHARSQKELNDKTKRREKYQKRKRAAIQNNLGWNWRMQSDVPLPYGCKALAEVYTDVHEVYSSSSVAALPVDGAQSVPHSNESKDIYVTPLVINLPSSSTNVRRP</sequence>
<evidence type="ECO:0000313" key="8">
    <source>
        <dbReference type="Proteomes" id="UP001140562"/>
    </source>
</evidence>
<evidence type="ECO:0000256" key="1">
    <source>
        <dbReference type="ARBA" id="ARBA00022490"/>
    </source>
</evidence>
<dbReference type="PANTHER" id="PTHR14614:SF10">
    <property type="entry name" value="PROTEIN N-TERMINAL AND LYSINE N-METHYLTRANSFERASE EFM7"/>
    <property type="match status" value="1"/>
</dbReference>
<organism evidence="7 8">
    <name type="scientific">Didymella glomerata</name>
    <dbReference type="NCBI Taxonomy" id="749621"/>
    <lineage>
        <taxon>Eukaryota</taxon>
        <taxon>Fungi</taxon>
        <taxon>Dikarya</taxon>
        <taxon>Ascomycota</taxon>
        <taxon>Pezizomycotina</taxon>
        <taxon>Dothideomycetes</taxon>
        <taxon>Pleosporomycetidae</taxon>
        <taxon>Pleosporales</taxon>
        <taxon>Pleosporineae</taxon>
        <taxon>Didymellaceae</taxon>
        <taxon>Didymella</taxon>
    </lineage>
</organism>
<feature type="binding site" evidence="5">
    <location>
        <position position="103"/>
    </location>
    <ligand>
        <name>S-adenosyl-L-methionine</name>
        <dbReference type="ChEBI" id="CHEBI:59789"/>
    </ligand>
</feature>